<dbReference type="GO" id="GO:0006826">
    <property type="term" value="P:iron ion transport"/>
    <property type="evidence" value="ECO:0007669"/>
    <property type="project" value="UniProtKB-KW"/>
</dbReference>
<evidence type="ECO:0000256" key="5">
    <source>
        <dbReference type="ARBA" id="ARBA00022692"/>
    </source>
</evidence>
<keyword evidence="17" id="KW-1185">Reference proteome</keyword>
<evidence type="ECO:0000259" key="15">
    <source>
        <dbReference type="Pfam" id="PF07715"/>
    </source>
</evidence>
<organism evidence="16 17">
    <name type="scientific">Paracidovorax anthurii</name>
    <dbReference type="NCBI Taxonomy" id="78229"/>
    <lineage>
        <taxon>Bacteria</taxon>
        <taxon>Pseudomonadati</taxon>
        <taxon>Pseudomonadota</taxon>
        <taxon>Betaproteobacteria</taxon>
        <taxon>Burkholderiales</taxon>
        <taxon>Comamonadaceae</taxon>
        <taxon>Paracidovorax</taxon>
    </lineage>
</organism>
<evidence type="ECO:0000256" key="11">
    <source>
        <dbReference type="PROSITE-ProRule" id="PRU01360"/>
    </source>
</evidence>
<feature type="region of interest" description="Disordered" evidence="13">
    <location>
        <begin position="39"/>
        <end position="63"/>
    </location>
</feature>
<dbReference type="CDD" id="cd01347">
    <property type="entry name" value="ligand_gated_channel"/>
    <property type="match status" value="1"/>
</dbReference>
<evidence type="ECO:0000256" key="4">
    <source>
        <dbReference type="ARBA" id="ARBA00022496"/>
    </source>
</evidence>
<dbReference type="SUPFAM" id="SSF56935">
    <property type="entry name" value="Porins"/>
    <property type="match status" value="1"/>
</dbReference>
<evidence type="ECO:0000256" key="7">
    <source>
        <dbReference type="ARBA" id="ARBA00023065"/>
    </source>
</evidence>
<dbReference type="RefSeq" id="WP_245951512.1">
    <property type="nucleotide sequence ID" value="NZ_QLTA01000018.1"/>
</dbReference>
<keyword evidence="8 12" id="KW-0798">TonB box</keyword>
<evidence type="ECO:0000256" key="6">
    <source>
        <dbReference type="ARBA" id="ARBA00023004"/>
    </source>
</evidence>
<dbReference type="InterPro" id="IPR036942">
    <property type="entry name" value="Beta-barrel_TonB_sf"/>
</dbReference>
<keyword evidence="9 11" id="KW-0472">Membrane</keyword>
<keyword evidence="6" id="KW-0408">Iron</keyword>
<evidence type="ECO:0000256" key="9">
    <source>
        <dbReference type="ARBA" id="ARBA00023136"/>
    </source>
</evidence>
<dbReference type="PROSITE" id="PS52016">
    <property type="entry name" value="TONB_DEPENDENT_REC_3"/>
    <property type="match status" value="1"/>
</dbReference>
<protein>
    <submittedName>
        <fullName evidence="16">Iron complex outermembrane receptor protein</fullName>
    </submittedName>
</protein>
<dbReference type="Pfam" id="PF00593">
    <property type="entry name" value="TonB_dep_Rec_b-barrel"/>
    <property type="match status" value="1"/>
</dbReference>
<evidence type="ECO:0000256" key="1">
    <source>
        <dbReference type="ARBA" id="ARBA00004571"/>
    </source>
</evidence>
<evidence type="ECO:0000256" key="8">
    <source>
        <dbReference type="ARBA" id="ARBA00023077"/>
    </source>
</evidence>
<dbReference type="Gene3D" id="2.40.170.20">
    <property type="entry name" value="TonB-dependent receptor, beta-barrel domain"/>
    <property type="match status" value="1"/>
</dbReference>
<evidence type="ECO:0000256" key="2">
    <source>
        <dbReference type="ARBA" id="ARBA00022448"/>
    </source>
</evidence>
<dbReference type="PANTHER" id="PTHR32552:SF81">
    <property type="entry name" value="TONB-DEPENDENT OUTER MEMBRANE RECEPTOR"/>
    <property type="match status" value="1"/>
</dbReference>
<gene>
    <name evidence="16" type="ORF">AX018_101843</name>
</gene>
<dbReference type="EMBL" id="QLTA01000018">
    <property type="protein sequence ID" value="RAR82262.1"/>
    <property type="molecule type" value="Genomic_DNA"/>
</dbReference>
<keyword evidence="5 11" id="KW-0812">Transmembrane</keyword>
<dbReference type="InterPro" id="IPR039426">
    <property type="entry name" value="TonB-dep_rcpt-like"/>
</dbReference>
<proteinExistence type="inferred from homology"/>
<evidence type="ECO:0000256" key="12">
    <source>
        <dbReference type="RuleBase" id="RU003357"/>
    </source>
</evidence>
<feature type="domain" description="TonB-dependent receptor plug" evidence="15">
    <location>
        <begin position="82"/>
        <end position="188"/>
    </location>
</feature>
<evidence type="ECO:0000313" key="16">
    <source>
        <dbReference type="EMBL" id="RAR82262.1"/>
    </source>
</evidence>
<evidence type="ECO:0000313" key="17">
    <source>
        <dbReference type="Proteomes" id="UP000248856"/>
    </source>
</evidence>
<dbReference type="PANTHER" id="PTHR32552">
    <property type="entry name" value="FERRICHROME IRON RECEPTOR-RELATED"/>
    <property type="match status" value="1"/>
</dbReference>
<feature type="region of interest" description="Disordered" evidence="13">
    <location>
        <begin position="1"/>
        <end position="23"/>
    </location>
</feature>
<evidence type="ECO:0000256" key="3">
    <source>
        <dbReference type="ARBA" id="ARBA00022452"/>
    </source>
</evidence>
<keyword evidence="7" id="KW-0406">Ion transport</keyword>
<keyword evidence="16" id="KW-0675">Receptor</keyword>
<keyword evidence="10 11" id="KW-0998">Cell outer membrane</keyword>
<dbReference type="Pfam" id="PF07715">
    <property type="entry name" value="Plug"/>
    <property type="match status" value="1"/>
</dbReference>
<comment type="caution">
    <text evidence="16">The sequence shown here is derived from an EMBL/GenBank/DDBJ whole genome shotgun (WGS) entry which is preliminary data.</text>
</comment>
<dbReference type="InterPro" id="IPR000531">
    <property type="entry name" value="Beta-barrel_TonB"/>
</dbReference>
<comment type="subcellular location">
    <subcellularLocation>
        <location evidence="1 11">Cell outer membrane</location>
        <topology evidence="1 11">Multi-pass membrane protein</topology>
    </subcellularLocation>
</comment>
<dbReference type="InterPro" id="IPR012910">
    <property type="entry name" value="Plug_dom"/>
</dbReference>
<sequence length="727" mass="77848">MPQQPLAKKPQGRRDPSRMPGPLSSLALLAALGALPGVSGAQEARPGTPLAAPAATVAPSGGSAPELAGVTVTARRAQEFAKDIPFGIGVIGGEELEARRQPTLEEALRSTPGVNVWSDGSPHSANVLIRGTGSINPVSTDDGAVALSIDGVPMSMRNMSLGTLDVERVEILKGPQGTLFGSNSRAGAINVITNKPTRTLEGHVRGEIGQDSQHLEEAVISGPLSQSLSGRVAIRNSGADHWVDNARTGGPLSKPRSLMFRGSLLWEDGPGTNALFVAEREEARRSPGLVVLRPYGDPPSMDVTPGLFDHNAKTVERYSVTFNHDLPVGRITSVTGYTKFDTDFVGGYDARAMQAMFGMPVENMQRSMMDGHTVSQDLRWSSLPGASVFWVAGVNLSRAERTFDQIYLSRNLGIDRRYETDSHALYGEVTWPLTDRLKLTGGLRHTWDRKTYDATYGGTVPDGRRLRDDYSTGRVALSWALTPETNLYGAWSRGYESGGIGDYPTQVADSVPYKPASSNAIEAGFKTESANRRFALSGALFATRVKDDHLLGFDAATLATSTVNADTESRGAELQGVWRLGNGFSLSGGVSYIDAEITSNVSGVSGGDIRKGNRSPDVPKWSGSLGVAYTQRLSAFMGMPSPVLNTRLDYQYVGTRAADPQNHFNLGKYQKVDLRIGVASGGTEVYVYGSNLLDKRYDLYGFAPSAAAYVGAPARGRTLGVGFRHDF</sequence>
<evidence type="ECO:0000256" key="10">
    <source>
        <dbReference type="ARBA" id="ARBA00023237"/>
    </source>
</evidence>
<evidence type="ECO:0000256" key="13">
    <source>
        <dbReference type="SAM" id="MobiDB-lite"/>
    </source>
</evidence>
<dbReference type="AlphaFoldDB" id="A0A328ZCA9"/>
<comment type="similarity">
    <text evidence="11 12">Belongs to the TonB-dependent receptor family.</text>
</comment>
<evidence type="ECO:0000259" key="14">
    <source>
        <dbReference type="Pfam" id="PF00593"/>
    </source>
</evidence>
<dbReference type="Proteomes" id="UP000248856">
    <property type="component" value="Unassembled WGS sequence"/>
</dbReference>
<name>A0A328ZCA9_9BURK</name>
<feature type="domain" description="TonB-dependent receptor-like beta-barrel" evidence="14">
    <location>
        <begin position="308"/>
        <end position="692"/>
    </location>
</feature>
<keyword evidence="3 11" id="KW-1134">Transmembrane beta strand</keyword>
<dbReference type="GO" id="GO:0009279">
    <property type="term" value="C:cell outer membrane"/>
    <property type="evidence" value="ECO:0007669"/>
    <property type="project" value="UniProtKB-SubCell"/>
</dbReference>
<accession>A0A328ZCA9</accession>
<reference evidence="16 17" key="1">
    <citation type="submission" date="2018-06" db="EMBL/GenBank/DDBJ databases">
        <title>Genomic Encyclopedia of Archaeal and Bacterial Type Strains, Phase II (KMG-II): from individual species to whole genera.</title>
        <authorList>
            <person name="Goeker M."/>
        </authorList>
    </citation>
    <scope>NUCLEOTIDE SEQUENCE [LARGE SCALE GENOMIC DNA]</scope>
    <source>
        <strain evidence="16 17">CFPB 3232</strain>
    </source>
</reference>
<keyword evidence="4" id="KW-0410">Iron transport</keyword>
<keyword evidence="2 11" id="KW-0813">Transport</keyword>